<name>A0A1Y2MRT9_PSEAH</name>
<protein>
    <recommendedName>
        <fullName evidence="3">DUF732 domain-containing protein</fullName>
    </recommendedName>
</protein>
<evidence type="ECO:0000256" key="1">
    <source>
        <dbReference type="SAM" id="MobiDB-lite"/>
    </source>
</evidence>
<keyword evidence="5" id="KW-1185">Reference proteome</keyword>
<dbReference type="AlphaFoldDB" id="A0A1Y2MRT9"/>
<feature type="region of interest" description="Disordered" evidence="1">
    <location>
        <begin position="28"/>
        <end position="53"/>
    </location>
</feature>
<reference evidence="4 5" key="1">
    <citation type="submission" date="2016-09" db="EMBL/GenBank/DDBJ databases">
        <title>Pseudonocardia autotrophica DSM535, a candidate organism with high potential of specific P450 cytochromes.</title>
        <authorList>
            <person name="Grumaz C."/>
            <person name="Vainshtein Y."/>
            <person name="Kirstahler P."/>
            <person name="Sohn K."/>
        </authorList>
    </citation>
    <scope>NUCLEOTIDE SEQUENCE [LARGE SCALE GENOMIC DNA]</scope>
    <source>
        <strain evidence="4 5">DSM 535</strain>
    </source>
</reference>
<dbReference type="EMBL" id="MIGB01000026">
    <property type="protein sequence ID" value="OSY37935.1"/>
    <property type="molecule type" value="Genomic_DNA"/>
</dbReference>
<evidence type="ECO:0000313" key="5">
    <source>
        <dbReference type="Proteomes" id="UP000194360"/>
    </source>
</evidence>
<proteinExistence type="predicted"/>
<gene>
    <name evidence="4" type="ORF">BG845_04341</name>
</gene>
<evidence type="ECO:0000313" key="4">
    <source>
        <dbReference type="EMBL" id="OSY37935.1"/>
    </source>
</evidence>
<evidence type="ECO:0000256" key="2">
    <source>
        <dbReference type="SAM" id="Phobius"/>
    </source>
</evidence>
<dbReference type="Proteomes" id="UP000194360">
    <property type="component" value="Unassembled WGS sequence"/>
</dbReference>
<evidence type="ECO:0000259" key="3">
    <source>
        <dbReference type="Pfam" id="PF05305"/>
    </source>
</evidence>
<feature type="region of interest" description="Disordered" evidence="1">
    <location>
        <begin position="179"/>
        <end position="201"/>
    </location>
</feature>
<dbReference type="Pfam" id="PF05305">
    <property type="entry name" value="DUF732"/>
    <property type="match status" value="1"/>
</dbReference>
<feature type="compositionally biased region" description="Low complexity" evidence="1">
    <location>
        <begin position="179"/>
        <end position="200"/>
    </location>
</feature>
<feature type="domain" description="DUF732" evidence="3">
    <location>
        <begin position="104"/>
        <end position="175"/>
    </location>
</feature>
<organism evidence="4 5">
    <name type="scientific">Pseudonocardia autotrophica</name>
    <name type="common">Amycolata autotrophica</name>
    <name type="synonym">Nocardia autotrophica</name>
    <dbReference type="NCBI Taxonomy" id="2074"/>
    <lineage>
        <taxon>Bacteria</taxon>
        <taxon>Bacillati</taxon>
        <taxon>Actinomycetota</taxon>
        <taxon>Actinomycetes</taxon>
        <taxon>Pseudonocardiales</taxon>
        <taxon>Pseudonocardiaceae</taxon>
        <taxon>Pseudonocardia</taxon>
    </lineage>
</organism>
<sequence>MDKQTWESMPQQDREEWARFQAWQQHQWSASDSTQIPVQRSAATESASTVQSPKRRRRWPWAILIGVVAVAAGAGMALTTARSTGSVETDSATAASPSAVPTAEEAFVADVLDTPGLNSTMTDQAMVGIGRGACDVMAYQEYSREDLVAELGTSKLGPQVAAVMVDAAHRNLCPQYTFPSASSGQSGAPAPVATGPATSVSDGTYEVGADIEAGRYKTDGPIAGARACYQARLSDDSGDSSSIIANDITDGPSSVTIGAGEFVKFSGGCTWTMQGAS</sequence>
<feature type="transmembrane region" description="Helical" evidence="2">
    <location>
        <begin position="61"/>
        <end position="81"/>
    </location>
</feature>
<feature type="compositionally biased region" description="Polar residues" evidence="1">
    <location>
        <begin position="28"/>
        <end position="52"/>
    </location>
</feature>
<comment type="caution">
    <text evidence="4">The sequence shown here is derived from an EMBL/GenBank/DDBJ whole genome shotgun (WGS) entry which is preliminary data.</text>
</comment>
<dbReference type="InterPro" id="IPR007969">
    <property type="entry name" value="DUF732"/>
</dbReference>
<keyword evidence="2" id="KW-1133">Transmembrane helix</keyword>
<accession>A0A1Y2MRT9</accession>
<keyword evidence="2" id="KW-0472">Membrane</keyword>
<keyword evidence="2" id="KW-0812">Transmembrane</keyword>